<dbReference type="Proteomes" id="UP000075809">
    <property type="component" value="Unassembled WGS sequence"/>
</dbReference>
<sequence>MHCFPVQCRIHIHVVRVFVSARVYYVRRSLGYTIVATSGEAIWIFV</sequence>
<evidence type="ECO:0000313" key="2">
    <source>
        <dbReference type="Proteomes" id="UP000075809"/>
    </source>
</evidence>
<reference evidence="1 2" key="1">
    <citation type="submission" date="2015-09" db="EMBL/GenBank/DDBJ databases">
        <title>Trachymyrmex zeteki WGS genome.</title>
        <authorList>
            <person name="Nygaard S."/>
            <person name="Hu H."/>
            <person name="Boomsma J."/>
            <person name="Zhang G."/>
        </authorList>
    </citation>
    <scope>NUCLEOTIDE SEQUENCE [LARGE SCALE GENOMIC DNA]</scope>
    <source>
        <strain evidence="1">Tzet28-1</strain>
        <tissue evidence="1">Whole body</tissue>
    </source>
</reference>
<proteinExistence type="predicted"/>
<name>A0A151WW02_9HYME</name>
<keyword evidence="2" id="KW-1185">Reference proteome</keyword>
<organism evidence="1 2">
    <name type="scientific">Mycetomoellerius zeteki</name>
    <dbReference type="NCBI Taxonomy" id="64791"/>
    <lineage>
        <taxon>Eukaryota</taxon>
        <taxon>Metazoa</taxon>
        <taxon>Ecdysozoa</taxon>
        <taxon>Arthropoda</taxon>
        <taxon>Hexapoda</taxon>
        <taxon>Insecta</taxon>
        <taxon>Pterygota</taxon>
        <taxon>Neoptera</taxon>
        <taxon>Endopterygota</taxon>
        <taxon>Hymenoptera</taxon>
        <taxon>Apocrita</taxon>
        <taxon>Aculeata</taxon>
        <taxon>Formicoidea</taxon>
        <taxon>Formicidae</taxon>
        <taxon>Myrmicinae</taxon>
        <taxon>Mycetomoellerius</taxon>
    </lineage>
</organism>
<dbReference type="EMBL" id="KQ982691">
    <property type="protein sequence ID" value="KYQ52018.1"/>
    <property type="molecule type" value="Genomic_DNA"/>
</dbReference>
<gene>
    <name evidence="1" type="ORF">ALC60_08632</name>
</gene>
<accession>A0A151WW02</accession>
<dbReference type="AlphaFoldDB" id="A0A151WW02"/>
<evidence type="ECO:0000313" key="1">
    <source>
        <dbReference type="EMBL" id="KYQ52018.1"/>
    </source>
</evidence>
<protein>
    <submittedName>
        <fullName evidence="1">Uncharacterized protein</fullName>
    </submittedName>
</protein>